<keyword evidence="1" id="KW-1133">Transmembrane helix</keyword>
<evidence type="ECO:0000313" key="2">
    <source>
        <dbReference type="EMBL" id="SSY80449.1"/>
    </source>
</evidence>
<evidence type="ECO:0000256" key="1">
    <source>
        <dbReference type="SAM" id="Phobius"/>
    </source>
</evidence>
<feature type="transmembrane region" description="Helical" evidence="1">
    <location>
        <begin position="29"/>
        <end position="45"/>
    </location>
</feature>
<proteinExistence type="predicted"/>
<organism evidence="2 3">
    <name type="scientific">Alysiella crassa</name>
    <dbReference type="NCBI Taxonomy" id="153491"/>
    <lineage>
        <taxon>Bacteria</taxon>
        <taxon>Pseudomonadati</taxon>
        <taxon>Pseudomonadota</taxon>
        <taxon>Betaproteobacteria</taxon>
        <taxon>Neisseriales</taxon>
        <taxon>Neisseriaceae</taxon>
        <taxon>Alysiella</taxon>
    </lineage>
</organism>
<reference evidence="2 3" key="1">
    <citation type="submission" date="2018-06" db="EMBL/GenBank/DDBJ databases">
        <authorList>
            <consortium name="Pathogen Informatics"/>
            <person name="Doyle S."/>
        </authorList>
    </citation>
    <scope>NUCLEOTIDE SEQUENCE [LARGE SCALE GENOMIC DNA]</scope>
    <source>
        <strain evidence="2 3">NCTC10283</strain>
    </source>
</reference>
<keyword evidence="1" id="KW-0472">Membrane</keyword>
<protein>
    <submittedName>
        <fullName evidence="2">Uncharacterized protein</fullName>
    </submittedName>
</protein>
<keyword evidence="1" id="KW-0812">Transmembrane</keyword>
<feature type="transmembrane region" description="Helical" evidence="1">
    <location>
        <begin position="6"/>
        <end position="22"/>
    </location>
</feature>
<dbReference type="RefSeq" id="WP_147293711.1">
    <property type="nucleotide sequence ID" value="NZ_UFSO01000003.1"/>
</dbReference>
<dbReference type="AlphaFoldDB" id="A0A376BU53"/>
<sequence>MSWGEFIGIHALIGVLVAWLTIRWRMRFALPFAIMVLWFIPYIWYWSSAQNADNTDELSAWSPLFIAPAWLVACLVFGTVRLGCFLRNRK</sequence>
<feature type="transmembrane region" description="Helical" evidence="1">
    <location>
        <begin position="65"/>
        <end position="86"/>
    </location>
</feature>
<dbReference type="EMBL" id="UFSO01000003">
    <property type="protein sequence ID" value="SSY80449.1"/>
    <property type="molecule type" value="Genomic_DNA"/>
</dbReference>
<accession>A0A376BU53</accession>
<name>A0A376BU53_9NEIS</name>
<dbReference type="Proteomes" id="UP000254209">
    <property type="component" value="Unassembled WGS sequence"/>
</dbReference>
<gene>
    <name evidence="2" type="ORF">NCTC10283_02008</name>
</gene>
<keyword evidence="3" id="KW-1185">Reference proteome</keyword>
<evidence type="ECO:0000313" key="3">
    <source>
        <dbReference type="Proteomes" id="UP000254209"/>
    </source>
</evidence>